<feature type="compositionally biased region" description="Basic and acidic residues" evidence="3">
    <location>
        <begin position="56"/>
        <end position="68"/>
    </location>
</feature>
<name>A0ABR9SG73_9BURK</name>
<dbReference type="InterPro" id="IPR011006">
    <property type="entry name" value="CheY-like_superfamily"/>
</dbReference>
<organism evidence="5 6">
    <name type="scientific">Ramlibacter aquaticus</name>
    <dbReference type="NCBI Taxonomy" id="2780094"/>
    <lineage>
        <taxon>Bacteria</taxon>
        <taxon>Pseudomonadati</taxon>
        <taxon>Pseudomonadota</taxon>
        <taxon>Betaproteobacteria</taxon>
        <taxon>Burkholderiales</taxon>
        <taxon>Comamonadaceae</taxon>
        <taxon>Ramlibacter</taxon>
    </lineage>
</organism>
<evidence type="ECO:0000256" key="3">
    <source>
        <dbReference type="SAM" id="MobiDB-lite"/>
    </source>
</evidence>
<dbReference type="SMART" id="SM00448">
    <property type="entry name" value="REC"/>
    <property type="match status" value="1"/>
</dbReference>
<feature type="domain" description="Response regulatory" evidence="4">
    <location>
        <begin position="85"/>
        <end position="203"/>
    </location>
</feature>
<evidence type="ECO:0000313" key="6">
    <source>
        <dbReference type="Proteomes" id="UP000715965"/>
    </source>
</evidence>
<dbReference type="NCBIfam" id="TIGR01764">
    <property type="entry name" value="excise"/>
    <property type="match status" value="1"/>
</dbReference>
<keyword evidence="6" id="KW-1185">Reference proteome</keyword>
<feature type="modified residue" description="4-aspartylphosphate" evidence="2">
    <location>
        <position position="136"/>
    </location>
</feature>
<protein>
    <submittedName>
        <fullName evidence="5">Response regulator</fullName>
    </submittedName>
</protein>
<comment type="caution">
    <text evidence="5">The sequence shown here is derived from an EMBL/GenBank/DDBJ whole genome shotgun (WGS) entry which is preliminary data.</text>
</comment>
<dbReference type="EMBL" id="JADDOJ010000047">
    <property type="protein sequence ID" value="MBE7941348.1"/>
    <property type="molecule type" value="Genomic_DNA"/>
</dbReference>
<dbReference type="PROSITE" id="PS50110">
    <property type="entry name" value="RESPONSE_REGULATORY"/>
    <property type="match status" value="1"/>
</dbReference>
<sequence>MDDPHYVGIGEAAELLGLSRTSLQKLVDAGRLEAIKTLGGHRRILRTSLLSLRDEMAQRGTDPGELRPGRALPPPQLASQTGKLEVLVVDDDEVTIEFLDGLLRKNMEDCEITVARDGIEAVLQLDRRRPHVVITDLNMKPFDGFRLAWLIHEKPEYRGIFVLAITGLSAKDIAARGGLPPGTVLHRKPLNPHRLLGFLEGHAQIQLRNQRRLPDARKPEKAQSNASV</sequence>
<proteinExistence type="predicted"/>
<keyword evidence="1 2" id="KW-0597">Phosphoprotein</keyword>
<dbReference type="InterPro" id="IPR010093">
    <property type="entry name" value="SinI_DNA-bd"/>
</dbReference>
<evidence type="ECO:0000256" key="1">
    <source>
        <dbReference type="ARBA" id="ARBA00022553"/>
    </source>
</evidence>
<dbReference type="RefSeq" id="WP_193780888.1">
    <property type="nucleotide sequence ID" value="NZ_JADDOJ010000047.1"/>
</dbReference>
<dbReference type="InterPro" id="IPR009061">
    <property type="entry name" value="DNA-bd_dom_put_sf"/>
</dbReference>
<dbReference type="Pfam" id="PF12728">
    <property type="entry name" value="HTH_17"/>
    <property type="match status" value="1"/>
</dbReference>
<dbReference type="PANTHER" id="PTHR44591">
    <property type="entry name" value="STRESS RESPONSE REGULATOR PROTEIN 1"/>
    <property type="match status" value="1"/>
</dbReference>
<dbReference type="SUPFAM" id="SSF52172">
    <property type="entry name" value="CheY-like"/>
    <property type="match status" value="1"/>
</dbReference>
<dbReference type="Proteomes" id="UP000715965">
    <property type="component" value="Unassembled WGS sequence"/>
</dbReference>
<dbReference type="CDD" id="cd00156">
    <property type="entry name" value="REC"/>
    <property type="match status" value="1"/>
</dbReference>
<gene>
    <name evidence="5" type="ORF">IM725_12275</name>
</gene>
<dbReference type="InterPro" id="IPR041657">
    <property type="entry name" value="HTH_17"/>
</dbReference>
<reference evidence="5 6" key="1">
    <citation type="submission" date="2020-10" db="EMBL/GenBank/DDBJ databases">
        <title>Draft genome of Ramlibacter aquaticus LMG 30558.</title>
        <authorList>
            <person name="Props R."/>
        </authorList>
    </citation>
    <scope>NUCLEOTIDE SEQUENCE [LARGE SCALE GENOMIC DNA]</scope>
    <source>
        <strain evidence="5 6">LMG 30558</strain>
    </source>
</reference>
<accession>A0ABR9SG73</accession>
<dbReference type="Pfam" id="PF00072">
    <property type="entry name" value="Response_reg"/>
    <property type="match status" value="1"/>
</dbReference>
<dbReference type="InterPro" id="IPR001789">
    <property type="entry name" value="Sig_transdc_resp-reg_receiver"/>
</dbReference>
<evidence type="ECO:0000256" key="2">
    <source>
        <dbReference type="PROSITE-ProRule" id="PRU00169"/>
    </source>
</evidence>
<dbReference type="Gene3D" id="3.40.50.2300">
    <property type="match status" value="1"/>
</dbReference>
<evidence type="ECO:0000259" key="4">
    <source>
        <dbReference type="PROSITE" id="PS50110"/>
    </source>
</evidence>
<dbReference type="SUPFAM" id="SSF46955">
    <property type="entry name" value="Putative DNA-binding domain"/>
    <property type="match status" value="1"/>
</dbReference>
<evidence type="ECO:0000313" key="5">
    <source>
        <dbReference type="EMBL" id="MBE7941348.1"/>
    </source>
</evidence>
<dbReference type="InterPro" id="IPR050595">
    <property type="entry name" value="Bact_response_regulator"/>
</dbReference>
<dbReference type="PANTHER" id="PTHR44591:SF3">
    <property type="entry name" value="RESPONSE REGULATORY DOMAIN-CONTAINING PROTEIN"/>
    <property type="match status" value="1"/>
</dbReference>
<feature type="region of interest" description="Disordered" evidence="3">
    <location>
        <begin position="56"/>
        <end position="75"/>
    </location>
</feature>